<dbReference type="InterPro" id="IPR050833">
    <property type="entry name" value="Poly_Biosynth_Transport"/>
</dbReference>
<dbReference type="EMBL" id="BIFS01000001">
    <property type="protein sequence ID" value="GCE20509.1"/>
    <property type="molecule type" value="Genomic_DNA"/>
</dbReference>
<dbReference type="GO" id="GO:0005886">
    <property type="term" value="C:plasma membrane"/>
    <property type="evidence" value="ECO:0007669"/>
    <property type="project" value="UniProtKB-SubCell"/>
</dbReference>
<keyword evidence="8" id="KW-1185">Reference proteome</keyword>
<keyword evidence="4 6" id="KW-1133">Transmembrane helix</keyword>
<feature type="transmembrane region" description="Helical" evidence="6">
    <location>
        <begin position="21"/>
        <end position="42"/>
    </location>
</feature>
<feature type="transmembrane region" description="Helical" evidence="6">
    <location>
        <begin position="86"/>
        <end position="106"/>
    </location>
</feature>
<comment type="caution">
    <text evidence="7">The sequence shown here is derived from an EMBL/GenBank/DDBJ whole genome shotgun (WGS) entry which is preliminary data.</text>
</comment>
<keyword evidence="5 6" id="KW-0472">Membrane</keyword>
<dbReference type="PANTHER" id="PTHR30250">
    <property type="entry name" value="PST FAMILY PREDICTED COLANIC ACID TRANSPORTER"/>
    <property type="match status" value="1"/>
</dbReference>
<organism evidence="7 8">
    <name type="scientific">Dictyobacter kobayashii</name>
    <dbReference type="NCBI Taxonomy" id="2014872"/>
    <lineage>
        <taxon>Bacteria</taxon>
        <taxon>Bacillati</taxon>
        <taxon>Chloroflexota</taxon>
        <taxon>Ktedonobacteria</taxon>
        <taxon>Ktedonobacterales</taxon>
        <taxon>Dictyobacteraceae</taxon>
        <taxon>Dictyobacter</taxon>
    </lineage>
</organism>
<reference evidence="8" key="1">
    <citation type="submission" date="2018-12" db="EMBL/GenBank/DDBJ databases">
        <title>Tengunoibacter tsumagoiensis gen. nov., sp. nov., Dictyobacter kobayashii sp. nov., D. alpinus sp. nov., and D. joshuensis sp. nov. and description of Dictyobacteraceae fam. nov. within the order Ktedonobacterales isolated from Tengu-no-mugimeshi.</title>
        <authorList>
            <person name="Wang C.M."/>
            <person name="Zheng Y."/>
            <person name="Sakai Y."/>
            <person name="Toyoda A."/>
            <person name="Minakuchi Y."/>
            <person name="Abe K."/>
            <person name="Yokota A."/>
            <person name="Yabe S."/>
        </authorList>
    </citation>
    <scope>NUCLEOTIDE SEQUENCE [LARGE SCALE GENOMIC DNA]</scope>
    <source>
        <strain evidence="8">Uno11</strain>
    </source>
</reference>
<keyword evidence="3 6" id="KW-0812">Transmembrane</keyword>
<protein>
    <submittedName>
        <fullName evidence="7">Uncharacterized protein</fullName>
    </submittedName>
</protein>
<feature type="transmembrane region" description="Helical" evidence="6">
    <location>
        <begin position="142"/>
        <end position="164"/>
    </location>
</feature>
<evidence type="ECO:0000256" key="5">
    <source>
        <dbReference type="ARBA" id="ARBA00023136"/>
    </source>
</evidence>
<evidence type="ECO:0000256" key="1">
    <source>
        <dbReference type="ARBA" id="ARBA00004651"/>
    </source>
</evidence>
<feature type="transmembrane region" description="Helical" evidence="6">
    <location>
        <begin position="170"/>
        <end position="189"/>
    </location>
</feature>
<evidence type="ECO:0000256" key="4">
    <source>
        <dbReference type="ARBA" id="ARBA00022989"/>
    </source>
</evidence>
<evidence type="ECO:0000256" key="2">
    <source>
        <dbReference type="ARBA" id="ARBA00022475"/>
    </source>
</evidence>
<feature type="transmembrane region" description="Helical" evidence="6">
    <location>
        <begin position="112"/>
        <end position="130"/>
    </location>
</feature>
<name>A0A402ANA8_9CHLR</name>
<comment type="subcellular location">
    <subcellularLocation>
        <location evidence="1">Cell membrane</location>
        <topology evidence="1">Multi-pass membrane protein</topology>
    </subcellularLocation>
</comment>
<accession>A0A402ANA8</accession>
<evidence type="ECO:0000256" key="3">
    <source>
        <dbReference type="ARBA" id="ARBA00022692"/>
    </source>
</evidence>
<keyword evidence="2" id="KW-1003">Cell membrane</keyword>
<dbReference type="PANTHER" id="PTHR30250:SF11">
    <property type="entry name" value="O-ANTIGEN TRANSPORTER-RELATED"/>
    <property type="match status" value="1"/>
</dbReference>
<sequence>MGQNHQRLGQTWQALIKVETLLAAPVLVFCLFNAANITNILYGSKYDPVWPLLTIFLFFNLLVRILGTTIHQASLYVLGKPRQVVLSQWLGIVIVIGGGIICIPLFGAAGALIADGLAKTVVGVLLLLFVVRHIPATDRRELFVFTCRFMLALALAALPCLLWHPKDRILLGASGCLFIVLCLGLLIWIKPLSGADLAMLKSMHPRLGKYLRFFSRRQA</sequence>
<evidence type="ECO:0000313" key="7">
    <source>
        <dbReference type="EMBL" id="GCE20509.1"/>
    </source>
</evidence>
<proteinExistence type="predicted"/>
<evidence type="ECO:0000256" key="6">
    <source>
        <dbReference type="SAM" id="Phobius"/>
    </source>
</evidence>
<gene>
    <name evidence="7" type="ORF">KDK_43090</name>
</gene>
<dbReference type="AlphaFoldDB" id="A0A402ANA8"/>
<dbReference type="Proteomes" id="UP000287188">
    <property type="component" value="Unassembled WGS sequence"/>
</dbReference>
<evidence type="ECO:0000313" key="8">
    <source>
        <dbReference type="Proteomes" id="UP000287188"/>
    </source>
</evidence>